<keyword evidence="7" id="KW-0378">Hydrolase</keyword>
<dbReference type="GO" id="GO:0000287">
    <property type="term" value="F:magnesium ion binding"/>
    <property type="evidence" value="ECO:0007669"/>
    <property type="project" value="UniProtKB-UniRule"/>
</dbReference>
<dbReference type="Pfam" id="PF03144">
    <property type="entry name" value="GTP_EFTU_D2"/>
    <property type="match status" value="1"/>
</dbReference>
<evidence type="ECO:0000256" key="4">
    <source>
        <dbReference type="ARBA" id="ARBA00022917"/>
    </source>
</evidence>
<dbReference type="CDD" id="cd03697">
    <property type="entry name" value="EFTU_II"/>
    <property type="match status" value="1"/>
</dbReference>
<dbReference type="PANTHER" id="PTHR43721:SF22">
    <property type="entry name" value="ELONGATION FACTOR TU, MITOCHONDRIAL"/>
    <property type="match status" value="1"/>
</dbReference>
<protein>
    <recommendedName>
        <fullName evidence="6 7">Elongation factor Tu</fullName>
        <shortName evidence="7">EF-Tu</shortName>
        <ecNumber evidence="7">3.6.5.3</ecNumber>
    </recommendedName>
</protein>
<dbReference type="EC" id="3.6.5.3" evidence="7"/>
<dbReference type="InterPro" id="IPR005225">
    <property type="entry name" value="Small_GTP-bd"/>
</dbReference>
<dbReference type="Gene3D" id="3.40.50.300">
    <property type="entry name" value="P-loop containing nucleotide triphosphate hydrolases"/>
    <property type="match status" value="1"/>
</dbReference>
<keyword evidence="4 7" id="KW-0648">Protein biosynthesis</keyword>
<evidence type="ECO:0000259" key="8">
    <source>
        <dbReference type="PROSITE" id="PS51722"/>
    </source>
</evidence>
<dbReference type="Pfam" id="PF00009">
    <property type="entry name" value="GTP_EFTU"/>
    <property type="match status" value="1"/>
</dbReference>
<dbReference type="EMBL" id="DTBX01000083">
    <property type="protein sequence ID" value="HGQ55278.1"/>
    <property type="molecule type" value="Genomic_DNA"/>
</dbReference>
<comment type="similarity">
    <text evidence="1 7">Belongs to the TRAFAC class translation factor GTPase superfamily. Classic translation factor GTPase family. EF-Tu/EF-1A subfamily.</text>
</comment>
<dbReference type="GO" id="GO:0003924">
    <property type="term" value="F:GTPase activity"/>
    <property type="evidence" value="ECO:0007669"/>
    <property type="project" value="UniProtKB-UniRule"/>
</dbReference>
<dbReference type="InterPro" id="IPR000795">
    <property type="entry name" value="T_Tr_GTP-bd_dom"/>
</dbReference>
<keyword evidence="7" id="KW-0460">Magnesium</keyword>
<comment type="subunit">
    <text evidence="7">Monomer.</text>
</comment>
<comment type="caution">
    <text evidence="10">The sequence shown here is derived from an EMBL/GenBank/DDBJ whole genome shotgun (WGS) entry which is preliminary data.</text>
</comment>
<dbReference type="SUPFAM" id="SSF50447">
    <property type="entry name" value="Translation proteins"/>
    <property type="match status" value="1"/>
</dbReference>
<name>A0A7C4S152_UNCW3</name>
<dbReference type="GO" id="GO:0005525">
    <property type="term" value="F:GTP binding"/>
    <property type="evidence" value="ECO:0007669"/>
    <property type="project" value="UniProtKB-UniRule"/>
</dbReference>
<dbReference type="EMBL" id="DSZH01000069">
    <property type="protein sequence ID" value="HGU47222.1"/>
    <property type="molecule type" value="Genomic_DNA"/>
</dbReference>
<comment type="subcellular location">
    <subcellularLocation>
        <location evidence="7">Cytoplasm</location>
    </subcellularLocation>
</comment>
<dbReference type="AlphaFoldDB" id="A0A7C4S152"/>
<dbReference type="NCBIfam" id="NF009372">
    <property type="entry name" value="PRK12735.1"/>
    <property type="match status" value="1"/>
</dbReference>
<dbReference type="SUPFAM" id="SSF52540">
    <property type="entry name" value="P-loop containing nucleoside triphosphate hydrolases"/>
    <property type="match status" value="1"/>
</dbReference>
<keyword evidence="2 7" id="KW-0547">Nucleotide-binding</keyword>
<dbReference type="NCBIfam" id="TIGR00485">
    <property type="entry name" value="EF-Tu"/>
    <property type="match status" value="1"/>
</dbReference>
<dbReference type="InterPro" id="IPR009000">
    <property type="entry name" value="Transl_B-barrel_sf"/>
</dbReference>
<dbReference type="InterPro" id="IPR009001">
    <property type="entry name" value="Transl_elong_EF1A/Init_IF2_C"/>
</dbReference>
<evidence type="ECO:0000256" key="7">
    <source>
        <dbReference type="HAMAP-Rule" id="MF_00118"/>
    </source>
</evidence>
<dbReference type="InterPro" id="IPR004161">
    <property type="entry name" value="EFTu-like_2"/>
</dbReference>
<dbReference type="PRINTS" id="PR00315">
    <property type="entry name" value="ELONGATNFCT"/>
</dbReference>
<evidence type="ECO:0000256" key="3">
    <source>
        <dbReference type="ARBA" id="ARBA00022768"/>
    </source>
</evidence>
<dbReference type="NCBIfam" id="NF009373">
    <property type="entry name" value="PRK12736.1"/>
    <property type="match status" value="1"/>
</dbReference>
<feature type="binding site" evidence="7">
    <location>
        <begin position="19"/>
        <end position="26"/>
    </location>
    <ligand>
        <name>GTP</name>
        <dbReference type="ChEBI" id="CHEBI:37565"/>
    </ligand>
</feature>
<feature type="binding site" evidence="7">
    <location>
        <position position="26"/>
    </location>
    <ligand>
        <name>Mg(2+)</name>
        <dbReference type="ChEBI" id="CHEBI:18420"/>
    </ligand>
</feature>
<evidence type="ECO:0000256" key="5">
    <source>
        <dbReference type="ARBA" id="ARBA00023134"/>
    </source>
</evidence>
<dbReference type="InterPro" id="IPR027417">
    <property type="entry name" value="P-loop_NTPase"/>
</dbReference>
<dbReference type="InterPro" id="IPR033720">
    <property type="entry name" value="EFTU_2"/>
</dbReference>
<dbReference type="InterPro" id="IPR004160">
    <property type="entry name" value="Transl_elong_EFTu/EF1A_C"/>
</dbReference>
<sequence>MAKQKFERKKPHVNIGTIGHVDHGKTTLTSAITLVLEKKGLAKYTPYDQIDKAPEEKARGLTIQLAHIEYESEKRHYAHIDCPGHADYIKNMITGAAQMDGAILVVSAPDGPQPQTREHVLLARQVNVPAMVVFLNKIDMMSDPELIELVELEVREILSKYEYPGDKIPFVKGSALKILECGCGKEDCQWCGAIWQLIKAVDDYIPEPVRELDKPFLMPVEDVFSITGRGTVVTGKVERGKIKPGDEVELIGFGTHIKTVAVSIEMFRKVLDEGVAGDNIGILLRGVEKDQAMRGMVVAAPGSIKPHKKFQAQVYVLKKEEGGRHTPFFSGYRPQFYIRTTDVTGTVKLPEGVEMVMPGDNVNLEVELISEVALEEGSRFAIREGGKTVGAGVVTKILE</sequence>
<dbReference type="PROSITE" id="PS51722">
    <property type="entry name" value="G_TR_2"/>
    <property type="match status" value="1"/>
</dbReference>
<comment type="function">
    <text evidence="7">GTP hydrolase that promotes the GTP-dependent binding of aminoacyl-tRNA to the A-site of ribosomes during protein biosynthesis.</text>
</comment>
<proteinExistence type="inferred from homology"/>
<feature type="domain" description="Tr-type G" evidence="8">
    <location>
        <begin position="10"/>
        <end position="209"/>
    </location>
</feature>
<keyword evidence="7" id="KW-0479">Metal-binding</keyword>
<keyword evidence="7" id="KW-0963">Cytoplasm</keyword>
<dbReference type="SUPFAM" id="SSF50465">
    <property type="entry name" value="EF-Tu/eEF-1alpha/eIF2-gamma C-terminal domain"/>
    <property type="match status" value="1"/>
</dbReference>
<dbReference type="InterPro" id="IPR050055">
    <property type="entry name" value="EF-Tu_GTPase"/>
</dbReference>
<dbReference type="PANTHER" id="PTHR43721">
    <property type="entry name" value="ELONGATION FACTOR TU-RELATED"/>
    <property type="match status" value="1"/>
</dbReference>
<dbReference type="HAMAP" id="MF_00118_B">
    <property type="entry name" value="EF_Tu_B"/>
    <property type="match status" value="1"/>
</dbReference>
<dbReference type="Pfam" id="PF03143">
    <property type="entry name" value="GTP_EFTU_D3"/>
    <property type="match status" value="1"/>
</dbReference>
<dbReference type="CDD" id="cd03707">
    <property type="entry name" value="EFTU_III"/>
    <property type="match status" value="1"/>
</dbReference>
<organism evidence="10">
    <name type="scientific">candidate division WOR-3 bacterium</name>
    <dbReference type="NCBI Taxonomy" id="2052148"/>
    <lineage>
        <taxon>Bacteria</taxon>
        <taxon>Bacteria division WOR-3</taxon>
    </lineage>
</organism>
<gene>
    <name evidence="7 10" type="primary">tuf</name>
    <name evidence="10" type="ORF">ENT60_01490</name>
    <name evidence="9" type="ORF">ENU28_02300</name>
</gene>
<keyword evidence="5 7" id="KW-0342">GTP-binding</keyword>
<dbReference type="GO" id="GO:0005829">
    <property type="term" value="C:cytosol"/>
    <property type="evidence" value="ECO:0007669"/>
    <property type="project" value="TreeGrafter"/>
</dbReference>
<dbReference type="GO" id="GO:0003746">
    <property type="term" value="F:translation elongation factor activity"/>
    <property type="evidence" value="ECO:0007669"/>
    <property type="project" value="UniProtKB-UniRule"/>
</dbReference>
<evidence type="ECO:0000256" key="2">
    <source>
        <dbReference type="ARBA" id="ARBA00022741"/>
    </source>
</evidence>
<evidence type="ECO:0000256" key="1">
    <source>
        <dbReference type="ARBA" id="ARBA00007249"/>
    </source>
</evidence>
<feature type="binding site" evidence="7">
    <location>
        <begin position="81"/>
        <end position="85"/>
    </location>
    <ligand>
        <name>GTP</name>
        <dbReference type="ChEBI" id="CHEBI:37565"/>
    </ligand>
</feature>
<dbReference type="InterPro" id="IPR041709">
    <property type="entry name" value="EF-Tu_GTP-bd"/>
</dbReference>
<keyword evidence="3 7" id="KW-0251">Elongation factor</keyword>
<accession>A0A7C4S152</accession>
<comment type="catalytic activity">
    <reaction evidence="7">
        <text>GTP + H2O = GDP + phosphate + H(+)</text>
        <dbReference type="Rhea" id="RHEA:19669"/>
        <dbReference type="ChEBI" id="CHEBI:15377"/>
        <dbReference type="ChEBI" id="CHEBI:15378"/>
        <dbReference type="ChEBI" id="CHEBI:37565"/>
        <dbReference type="ChEBI" id="CHEBI:43474"/>
        <dbReference type="ChEBI" id="CHEBI:58189"/>
        <dbReference type="EC" id="3.6.5.3"/>
    </reaction>
</comment>
<reference evidence="10" key="1">
    <citation type="journal article" date="2020" name="mSystems">
        <title>Genome- and Community-Level Interaction Insights into Carbon Utilization and Element Cycling Functions of Hydrothermarchaeota in Hydrothermal Sediment.</title>
        <authorList>
            <person name="Zhou Z."/>
            <person name="Liu Y."/>
            <person name="Xu W."/>
            <person name="Pan J."/>
            <person name="Luo Z.H."/>
            <person name="Li M."/>
        </authorList>
    </citation>
    <scope>NUCLEOTIDE SEQUENCE [LARGE SCALE GENOMIC DNA]</scope>
    <source>
        <strain evidence="10">SpSt-594</strain>
        <strain evidence="9">SpSt-655</strain>
    </source>
</reference>
<dbReference type="CDD" id="cd01884">
    <property type="entry name" value="EF_Tu"/>
    <property type="match status" value="1"/>
</dbReference>
<dbReference type="InterPro" id="IPR004541">
    <property type="entry name" value="Transl_elong_EFTu/EF1A_bac/org"/>
</dbReference>
<dbReference type="FunFam" id="3.40.50.300:FF:000003">
    <property type="entry name" value="Elongation factor Tu"/>
    <property type="match status" value="1"/>
</dbReference>
<feature type="binding site" evidence="7">
    <location>
        <begin position="136"/>
        <end position="139"/>
    </location>
    <ligand>
        <name>GTP</name>
        <dbReference type="ChEBI" id="CHEBI:37565"/>
    </ligand>
</feature>
<dbReference type="Gene3D" id="2.40.30.10">
    <property type="entry name" value="Translation factors"/>
    <property type="match status" value="2"/>
</dbReference>
<evidence type="ECO:0000313" key="9">
    <source>
        <dbReference type="EMBL" id="HGQ55278.1"/>
    </source>
</evidence>
<dbReference type="NCBIfam" id="TIGR00231">
    <property type="entry name" value="small_GTP"/>
    <property type="match status" value="1"/>
</dbReference>
<evidence type="ECO:0000256" key="6">
    <source>
        <dbReference type="ARBA" id="ARBA00029554"/>
    </source>
</evidence>
<evidence type="ECO:0000313" key="10">
    <source>
        <dbReference type="EMBL" id="HGU47222.1"/>
    </source>
</evidence>
<dbReference type="FunFam" id="2.40.30.10:FF:000001">
    <property type="entry name" value="Elongation factor Tu"/>
    <property type="match status" value="1"/>
</dbReference>
<dbReference type="NCBIfam" id="NF000766">
    <property type="entry name" value="PRK00049.1"/>
    <property type="match status" value="1"/>
</dbReference>